<protein>
    <submittedName>
        <fullName evidence="1">Uncharacterized protein</fullName>
    </submittedName>
</protein>
<proteinExistence type="predicted"/>
<dbReference type="InterPro" id="IPR003789">
    <property type="entry name" value="Asn/Gln_tRNA_amidoTrase-B-like"/>
</dbReference>
<dbReference type="Gene3D" id="1.10.1510.10">
    <property type="entry name" value="Uncharacterised protein YqeY/AIM41 PF09424, N-terminal domain"/>
    <property type="match status" value="1"/>
</dbReference>
<dbReference type="GO" id="GO:0016884">
    <property type="term" value="F:carbon-nitrogen ligase activity, with glutamine as amido-N-donor"/>
    <property type="evidence" value="ECO:0007669"/>
    <property type="project" value="InterPro"/>
</dbReference>
<gene>
    <name evidence="1" type="ORF">A2774_02440</name>
</gene>
<comment type="caution">
    <text evidence="1">The sequence shown here is derived from an EMBL/GenBank/DDBJ whole genome shotgun (WGS) entry which is preliminary data.</text>
</comment>
<reference evidence="1 2" key="1">
    <citation type="journal article" date="2016" name="Nat. Commun.">
        <title>Thousands of microbial genomes shed light on interconnected biogeochemical processes in an aquifer system.</title>
        <authorList>
            <person name="Anantharaman K."/>
            <person name="Brown C.T."/>
            <person name="Hug L.A."/>
            <person name="Sharon I."/>
            <person name="Castelle C.J."/>
            <person name="Probst A.J."/>
            <person name="Thomas B.C."/>
            <person name="Singh A."/>
            <person name="Wilkins M.J."/>
            <person name="Karaoz U."/>
            <person name="Brodie E.L."/>
            <person name="Williams K.H."/>
            <person name="Hubbard S.S."/>
            <person name="Banfield J.F."/>
        </authorList>
    </citation>
    <scope>NUCLEOTIDE SEQUENCE [LARGE SCALE GENOMIC DNA]</scope>
</reference>
<sequence length="100" mass="11716">MLRKKIVEDQIRALKNREADRLSTLRYILAQIKNKEIDKKSFDATHDKQELTDEEVVAVLRKICKELIESIAAFKKGDRQDLVSEYQKQLVIVNSYLPKL</sequence>
<dbReference type="Pfam" id="PF09424">
    <property type="entry name" value="YqeY"/>
    <property type="match status" value="1"/>
</dbReference>
<dbReference type="InterPro" id="IPR042184">
    <property type="entry name" value="YqeY/Aim41_N"/>
</dbReference>
<dbReference type="PANTHER" id="PTHR28055">
    <property type="entry name" value="ALTERED INHERITANCE OF MITOCHONDRIA PROTEIN 41, MITOCHONDRIAL"/>
    <property type="match status" value="1"/>
</dbReference>
<dbReference type="PANTHER" id="PTHR28055:SF1">
    <property type="entry name" value="ALTERED INHERITANCE OF MITOCHONDRIA PROTEIN 41, MITOCHONDRIAL"/>
    <property type="match status" value="1"/>
</dbReference>
<dbReference type="Proteomes" id="UP000177208">
    <property type="component" value="Unassembled WGS sequence"/>
</dbReference>
<evidence type="ECO:0000313" key="2">
    <source>
        <dbReference type="Proteomes" id="UP000177208"/>
    </source>
</evidence>
<dbReference type="AlphaFoldDB" id="A0A1F7G9H1"/>
<accession>A0A1F7G9H1</accession>
<dbReference type="InterPro" id="IPR019004">
    <property type="entry name" value="YqeY/Aim41"/>
</dbReference>
<dbReference type="EMBL" id="MFZG01000039">
    <property type="protein sequence ID" value="OGK15262.1"/>
    <property type="molecule type" value="Genomic_DNA"/>
</dbReference>
<evidence type="ECO:0000313" key="1">
    <source>
        <dbReference type="EMBL" id="OGK15262.1"/>
    </source>
</evidence>
<name>A0A1F7G9H1_9BACT</name>
<organism evidence="1 2">
    <name type="scientific">Candidatus Roizmanbacteria bacterium RIFCSPHIGHO2_01_FULL_39_12c</name>
    <dbReference type="NCBI Taxonomy" id="1802031"/>
    <lineage>
        <taxon>Bacteria</taxon>
        <taxon>Candidatus Roizmaniibacteriota</taxon>
    </lineage>
</organism>
<dbReference type="SUPFAM" id="SSF89095">
    <property type="entry name" value="GatB/YqeY motif"/>
    <property type="match status" value="1"/>
</dbReference>